<proteinExistence type="predicted"/>
<name>A0A0F9AX39_9ZZZZ</name>
<dbReference type="AlphaFoldDB" id="A0A0F9AX39"/>
<comment type="caution">
    <text evidence="1">The sequence shown here is derived from an EMBL/GenBank/DDBJ whole genome shotgun (WGS) entry which is preliminary data.</text>
</comment>
<feature type="non-terminal residue" evidence="1">
    <location>
        <position position="1"/>
    </location>
</feature>
<reference evidence="1" key="1">
    <citation type="journal article" date="2015" name="Nature">
        <title>Complex archaea that bridge the gap between prokaryotes and eukaryotes.</title>
        <authorList>
            <person name="Spang A."/>
            <person name="Saw J.H."/>
            <person name="Jorgensen S.L."/>
            <person name="Zaremba-Niedzwiedzka K."/>
            <person name="Martijn J."/>
            <person name="Lind A.E."/>
            <person name="van Eijk R."/>
            <person name="Schleper C."/>
            <person name="Guy L."/>
            <person name="Ettema T.J."/>
        </authorList>
    </citation>
    <scope>NUCLEOTIDE SEQUENCE</scope>
</reference>
<protein>
    <submittedName>
        <fullName evidence="1">Uncharacterized protein</fullName>
    </submittedName>
</protein>
<organism evidence="1">
    <name type="scientific">marine sediment metagenome</name>
    <dbReference type="NCBI Taxonomy" id="412755"/>
    <lineage>
        <taxon>unclassified sequences</taxon>
        <taxon>metagenomes</taxon>
        <taxon>ecological metagenomes</taxon>
    </lineage>
</organism>
<accession>A0A0F9AX39</accession>
<evidence type="ECO:0000313" key="1">
    <source>
        <dbReference type="EMBL" id="KKL14020.1"/>
    </source>
</evidence>
<gene>
    <name evidence="1" type="ORF">LCGC14_2519940</name>
</gene>
<dbReference type="Gene3D" id="3.90.1720.10">
    <property type="entry name" value="endopeptidase domain like (from Nostoc punctiforme)"/>
    <property type="match status" value="1"/>
</dbReference>
<dbReference type="EMBL" id="LAZR01040626">
    <property type="protein sequence ID" value="KKL14020.1"/>
    <property type="molecule type" value="Genomic_DNA"/>
</dbReference>
<sequence>MDKIYDWRELNLQSLDIILCEGYGRLSKGIQVFQQLTGALPEYAKISHVAGIDELQDHNKWLWLQESTTLNKWANMRGVQRNPFNQWLYNYNGRVWVRKLHFGRTNGFYQKDGSFWGDNKDNDYESGIPGAVELILTGLMLHKYIRRVFPNFEPFRTTQVHCAELYAYRVAAHNLWIDGVVLNRLPPWLWCSWIDMRLRCEVGEMIRIK</sequence>